<sequence>MGVVEVWSFLVDWEWHFEPPAGICRRNASAGRQNRPSSGAPGKNWKNYTGNATGNTPENEHEKCTLLASRKYVFHIDGRIPHLFFTPLEDTFCVFG</sequence>
<protein>
    <submittedName>
        <fullName evidence="2">Uncharacterized protein</fullName>
    </submittedName>
</protein>
<dbReference type="RefSeq" id="WP_217286630.1">
    <property type="nucleotide sequence ID" value="NZ_CP077683.1"/>
</dbReference>
<evidence type="ECO:0000313" key="2">
    <source>
        <dbReference type="EMBL" id="QXE89965.1"/>
    </source>
</evidence>
<organism evidence="2 3">
    <name type="scientific">Geomonas subterranea</name>
    <dbReference type="NCBI Taxonomy" id="2847989"/>
    <lineage>
        <taxon>Bacteria</taxon>
        <taxon>Pseudomonadati</taxon>
        <taxon>Thermodesulfobacteriota</taxon>
        <taxon>Desulfuromonadia</taxon>
        <taxon>Geobacterales</taxon>
        <taxon>Geobacteraceae</taxon>
        <taxon>Geomonas</taxon>
    </lineage>
</organism>
<reference evidence="2 3" key="1">
    <citation type="submission" date="2021-06" db="EMBL/GenBank/DDBJ databases">
        <title>Gemonas diversity in paddy soil.</title>
        <authorList>
            <person name="Liu G."/>
        </authorList>
    </citation>
    <scope>NUCLEOTIDE SEQUENCE [LARGE SCALE GENOMIC DNA]</scope>
    <source>
        <strain evidence="2 3">RG2</strain>
    </source>
</reference>
<proteinExistence type="predicted"/>
<feature type="compositionally biased region" description="Polar residues" evidence="1">
    <location>
        <begin position="46"/>
        <end position="57"/>
    </location>
</feature>
<dbReference type="EMBL" id="CP077683">
    <property type="protein sequence ID" value="QXE89965.1"/>
    <property type="molecule type" value="Genomic_DNA"/>
</dbReference>
<name>A0ABX8LGZ1_9BACT</name>
<keyword evidence="3" id="KW-1185">Reference proteome</keyword>
<evidence type="ECO:0000313" key="3">
    <source>
        <dbReference type="Proteomes" id="UP000683559"/>
    </source>
</evidence>
<gene>
    <name evidence="2" type="ORF">KP001_16290</name>
</gene>
<accession>A0ABX8LGZ1</accession>
<feature type="region of interest" description="Disordered" evidence="1">
    <location>
        <begin position="26"/>
        <end position="59"/>
    </location>
</feature>
<dbReference type="Proteomes" id="UP000683559">
    <property type="component" value="Chromosome"/>
</dbReference>
<evidence type="ECO:0000256" key="1">
    <source>
        <dbReference type="SAM" id="MobiDB-lite"/>
    </source>
</evidence>